<dbReference type="InterPro" id="IPR022683">
    <property type="entry name" value="Calpain_III"/>
</dbReference>
<dbReference type="InterPro" id="IPR011992">
    <property type="entry name" value="EF-hand-dom_pair"/>
</dbReference>
<dbReference type="SUPFAM" id="SSF47473">
    <property type="entry name" value="EF-hand"/>
    <property type="match status" value="1"/>
</dbReference>
<dbReference type="PRINTS" id="PR00704">
    <property type="entry name" value="CALPAIN"/>
</dbReference>
<reference evidence="10 12" key="1">
    <citation type="journal article" date="2014" name="BMC Genomics">
        <title>Genome sequence of Anopheles sinensis provides insight into genetics basis of mosquito competence for malaria parasites.</title>
        <authorList>
            <person name="Zhou D."/>
            <person name="Zhang D."/>
            <person name="Ding G."/>
            <person name="Shi L."/>
            <person name="Hou Q."/>
            <person name="Ye Y."/>
            <person name="Xu Y."/>
            <person name="Zhou H."/>
            <person name="Xiong C."/>
            <person name="Li S."/>
            <person name="Yu J."/>
            <person name="Hong S."/>
            <person name="Yu X."/>
            <person name="Zou P."/>
            <person name="Chen C."/>
            <person name="Chang X."/>
            <person name="Wang W."/>
            <person name="Lv Y."/>
            <person name="Sun Y."/>
            <person name="Ma L."/>
            <person name="Shen B."/>
            <person name="Zhu C."/>
        </authorList>
    </citation>
    <scope>NUCLEOTIDE SEQUENCE [LARGE SCALE GENOMIC DNA]</scope>
</reference>
<dbReference type="Pfam" id="PF00648">
    <property type="entry name" value="Peptidase_C2"/>
    <property type="match status" value="1"/>
</dbReference>
<keyword evidence="3 6" id="KW-0378">Hydrolase</keyword>
<feature type="active site" evidence="5 6">
    <location>
        <position position="277"/>
    </location>
</feature>
<dbReference type="EMBL" id="ATLV01023960">
    <property type="status" value="NOT_ANNOTATED_CDS"/>
    <property type="molecule type" value="Genomic_DNA"/>
</dbReference>
<dbReference type="AlphaFoldDB" id="A0A084WJ03"/>
<feature type="compositionally biased region" description="Basic and acidic residues" evidence="7">
    <location>
        <begin position="1"/>
        <end position="15"/>
    </location>
</feature>
<dbReference type="PROSITE" id="PS00018">
    <property type="entry name" value="EF_HAND_1"/>
    <property type="match status" value="1"/>
</dbReference>
<name>A0A084WJ03_ANOSI</name>
<evidence type="ECO:0000256" key="1">
    <source>
        <dbReference type="ARBA" id="ARBA00007623"/>
    </source>
</evidence>
<evidence type="ECO:0000256" key="5">
    <source>
        <dbReference type="PIRSR" id="PIRSR622684-1"/>
    </source>
</evidence>
<feature type="active site" evidence="5 6">
    <location>
        <position position="116"/>
    </location>
</feature>
<dbReference type="Gene3D" id="2.60.120.380">
    <property type="match status" value="1"/>
</dbReference>
<dbReference type="SMART" id="SM00720">
    <property type="entry name" value="calpain_III"/>
    <property type="match status" value="1"/>
</dbReference>
<feature type="domain" description="Calpain catalytic" evidence="8">
    <location>
        <begin position="63"/>
        <end position="365"/>
    </location>
</feature>
<keyword evidence="2 6" id="KW-0645">Protease</keyword>
<dbReference type="InterPro" id="IPR022682">
    <property type="entry name" value="Calpain_domain_III"/>
</dbReference>
<dbReference type="PANTHER" id="PTHR10183:SF433">
    <property type="entry name" value="CALPAIN-A-RELATED"/>
    <property type="match status" value="1"/>
</dbReference>
<dbReference type="FunFam" id="2.60.120.380:FF:000022">
    <property type="entry name" value="AGAP012066-PA"/>
    <property type="match status" value="1"/>
</dbReference>
<keyword evidence="4" id="KW-0106">Calcium</keyword>
<dbReference type="Pfam" id="PF13405">
    <property type="entry name" value="EF-hand_6"/>
    <property type="match status" value="1"/>
</dbReference>
<gene>
    <name evidence="10" type="ORF">ZHAS_00018263</name>
</gene>
<dbReference type="OMA" id="RMKGLFD"/>
<dbReference type="GO" id="GO:0004198">
    <property type="term" value="F:calcium-dependent cysteine-type endopeptidase activity"/>
    <property type="evidence" value="ECO:0007669"/>
    <property type="project" value="InterPro"/>
</dbReference>
<evidence type="ECO:0000313" key="11">
    <source>
        <dbReference type="EnsemblMetazoa" id="ASIC018263-PA"/>
    </source>
</evidence>
<dbReference type="GO" id="GO:0005509">
    <property type="term" value="F:calcium ion binding"/>
    <property type="evidence" value="ECO:0007669"/>
    <property type="project" value="InterPro"/>
</dbReference>
<dbReference type="InterPro" id="IPR001300">
    <property type="entry name" value="Peptidase_C2_calpain_cat"/>
</dbReference>
<dbReference type="InterPro" id="IPR002048">
    <property type="entry name" value="EF_hand_dom"/>
</dbReference>
<dbReference type="SUPFAM" id="SSF49758">
    <property type="entry name" value="Calpain large subunit, middle domain (domain III)"/>
    <property type="match status" value="1"/>
</dbReference>
<dbReference type="OrthoDB" id="424753at2759"/>
<evidence type="ECO:0000256" key="2">
    <source>
        <dbReference type="ARBA" id="ARBA00022670"/>
    </source>
</evidence>
<dbReference type="GO" id="GO:0006508">
    <property type="term" value="P:proteolysis"/>
    <property type="evidence" value="ECO:0007669"/>
    <property type="project" value="UniProtKB-KW"/>
</dbReference>
<feature type="region of interest" description="Disordered" evidence="7">
    <location>
        <begin position="1"/>
        <end position="22"/>
    </location>
</feature>
<dbReference type="PANTHER" id="PTHR10183">
    <property type="entry name" value="CALPAIN"/>
    <property type="match status" value="1"/>
</dbReference>
<dbReference type="PROSITE" id="PS50203">
    <property type="entry name" value="CALPAIN_CAT"/>
    <property type="match status" value="1"/>
</dbReference>
<dbReference type="SMART" id="SM00230">
    <property type="entry name" value="CysPc"/>
    <property type="match status" value="1"/>
</dbReference>
<dbReference type="EMBL" id="KE525347">
    <property type="protein sequence ID" value="KFB50197.1"/>
    <property type="molecule type" value="Genomic_DNA"/>
</dbReference>
<dbReference type="EnsemblMetazoa" id="ASIC018263-RA">
    <property type="protein sequence ID" value="ASIC018263-PA"/>
    <property type="gene ID" value="ASIC018263"/>
</dbReference>
<accession>A0A084WJ03</accession>
<dbReference type="Pfam" id="PF01067">
    <property type="entry name" value="Calpain_III"/>
    <property type="match status" value="1"/>
</dbReference>
<dbReference type="Gene3D" id="3.90.70.10">
    <property type="entry name" value="Cysteine proteinases"/>
    <property type="match status" value="1"/>
</dbReference>
<evidence type="ECO:0000256" key="3">
    <source>
        <dbReference type="ARBA" id="ARBA00022801"/>
    </source>
</evidence>
<feature type="domain" description="EF-hand" evidence="9">
    <location>
        <begin position="688"/>
        <end position="719"/>
    </location>
</feature>
<dbReference type="Gene3D" id="1.10.238.10">
    <property type="entry name" value="EF-hand"/>
    <property type="match status" value="1"/>
</dbReference>
<evidence type="ECO:0000259" key="8">
    <source>
        <dbReference type="PROSITE" id="PS50203"/>
    </source>
</evidence>
<evidence type="ECO:0000256" key="4">
    <source>
        <dbReference type="ARBA" id="ARBA00022837"/>
    </source>
</evidence>
<sequence length="769" mass="87995">MAPKDPFKNSDESKQKRQVFGRPSSVSRFMPVTFKNDEAIYDPSNQSQNFYHRRQECLAQKTLFKDPDFPATESSLAMPNVTNVRWRRPHDITPKAQFFVDGASRFDICQGALNDCWLLTAAANLTAHPWLFKRVIPEDNGFEGDQYAGIFHFRFWQFGHWVEVVIDDRLPTDAEGKLIFGRSANRNEFWSALLEKAYAKFYGSYGALDGGTAREAMQDLTGGLTEFFHPKMMIGKEDQLWDILCSGFEMGSLFACNLKSDPSGETSPTGEGLLRGHAYSISKVHTIEGLHSDGTSSVRLLRVRNPWGVGGEWNGRWSDKSREWKAIDTRERKRIGLTIENDGEFWIELNDFIKYFDRLEVCHLSPELHSIEDGGSDELPSQSAFRWQVSSLDGQWIRDTTAGGNVSFLETFSLNPQYTINVQQSTSSSSVVIALSQKFRRVDALPSLTIGFVVYRVTRENLRQKPVPTEFFKNSDHAIVGGSIYINAREVSCRLNLDPGLYLVIPSTFEPREEGEFLLRIFTTQGNTLHENDAILCFGTIDDRVPERNQLFESPRWPLLADAFYNLTDSNQRIDQPRLQEILGKHFFYRTACGSSNKKDLSATHTKRAAASPWRKIFSCLQQICSCFWLHSLHRRREAQSIGNLLEQNDNSRQVELEQIAKLLMSRTGDENVLGYDQFRTIVRDVYQWESVFRLYDTDGSGALDRKELRNALRSSGFNINNRILCKVLRQVEKLDRPQIELIDFVLCAAECRHAIGKFVSKLCYFYCI</sequence>
<dbReference type="CDD" id="cd00044">
    <property type="entry name" value="CysPc"/>
    <property type="match status" value="1"/>
</dbReference>
<dbReference type="InterPro" id="IPR036213">
    <property type="entry name" value="Calpain_III_sf"/>
</dbReference>
<dbReference type="PROSITE" id="PS50222">
    <property type="entry name" value="EF_HAND_2"/>
    <property type="match status" value="1"/>
</dbReference>
<dbReference type="InterPro" id="IPR022684">
    <property type="entry name" value="Calpain_cysteine_protease"/>
</dbReference>
<dbReference type="InterPro" id="IPR038765">
    <property type="entry name" value="Papain-like_cys_pep_sf"/>
</dbReference>
<dbReference type="VEuPathDB" id="VectorBase:ASIC018263"/>
<evidence type="ECO:0000256" key="7">
    <source>
        <dbReference type="SAM" id="MobiDB-lite"/>
    </source>
</evidence>
<proteinExistence type="inferred from homology"/>
<comment type="similarity">
    <text evidence="1">Belongs to the peptidase C2 family.</text>
</comment>
<evidence type="ECO:0000313" key="10">
    <source>
        <dbReference type="EMBL" id="KFB50197.1"/>
    </source>
</evidence>
<evidence type="ECO:0000259" key="9">
    <source>
        <dbReference type="PROSITE" id="PS50222"/>
    </source>
</evidence>
<dbReference type="SMART" id="SM00054">
    <property type="entry name" value="EFh"/>
    <property type="match status" value="1"/>
</dbReference>
<organism evidence="10">
    <name type="scientific">Anopheles sinensis</name>
    <name type="common">Mosquito</name>
    <dbReference type="NCBI Taxonomy" id="74873"/>
    <lineage>
        <taxon>Eukaryota</taxon>
        <taxon>Metazoa</taxon>
        <taxon>Ecdysozoa</taxon>
        <taxon>Arthropoda</taxon>
        <taxon>Hexapoda</taxon>
        <taxon>Insecta</taxon>
        <taxon>Pterygota</taxon>
        <taxon>Neoptera</taxon>
        <taxon>Endopterygota</taxon>
        <taxon>Diptera</taxon>
        <taxon>Nematocera</taxon>
        <taxon>Culicoidea</taxon>
        <taxon>Culicidae</taxon>
        <taxon>Anophelinae</taxon>
        <taxon>Anopheles</taxon>
    </lineage>
</organism>
<dbReference type="Proteomes" id="UP000030765">
    <property type="component" value="Unassembled WGS sequence"/>
</dbReference>
<evidence type="ECO:0000313" key="12">
    <source>
        <dbReference type="Proteomes" id="UP000030765"/>
    </source>
</evidence>
<keyword evidence="12" id="KW-1185">Reference proteome</keyword>
<dbReference type="SUPFAM" id="SSF54001">
    <property type="entry name" value="Cysteine proteinases"/>
    <property type="match status" value="1"/>
</dbReference>
<dbReference type="GO" id="GO:0005737">
    <property type="term" value="C:cytoplasm"/>
    <property type="evidence" value="ECO:0007669"/>
    <property type="project" value="TreeGrafter"/>
</dbReference>
<feature type="active site" evidence="5 6">
    <location>
        <position position="305"/>
    </location>
</feature>
<dbReference type="STRING" id="74873.A0A084WJ03"/>
<dbReference type="FunFam" id="3.90.70.10:FF:000114">
    <property type="entry name" value="Calpain a"/>
    <property type="match status" value="1"/>
</dbReference>
<dbReference type="VEuPathDB" id="VectorBase:ASIS022466"/>
<protein>
    <submittedName>
        <fullName evidence="10">AGAP012066-PA-like protein</fullName>
    </submittedName>
</protein>
<dbReference type="InterPro" id="IPR018247">
    <property type="entry name" value="EF_Hand_1_Ca_BS"/>
</dbReference>
<reference evidence="11" key="2">
    <citation type="submission" date="2020-05" db="UniProtKB">
        <authorList>
            <consortium name="EnsemblMetazoa"/>
        </authorList>
    </citation>
    <scope>IDENTIFICATION</scope>
</reference>
<evidence type="ECO:0000256" key="6">
    <source>
        <dbReference type="PROSITE-ProRule" id="PRU00239"/>
    </source>
</evidence>
<keyword evidence="6" id="KW-0788">Thiol protease</keyword>